<dbReference type="Proteomes" id="UP000006329">
    <property type="component" value="Unassembled WGS sequence"/>
</dbReference>
<dbReference type="PROSITE" id="PS51123">
    <property type="entry name" value="OMPA_2"/>
    <property type="match status" value="1"/>
</dbReference>
<sequence>MVKKILNLILLGAIAFSFTLCSSAEKKEESAAPEPSAQEQSASAANRSVDVNSPEAIADSLNEKLKDFRYPDGITRPGFSYKKADVNPGDFSEWSKANVSVIKEGLGKLPDNYALEITGHTDAIGPEQAEGAKKGNIFYSELRANAVKQALIKQGIPANRIISKGAGSSEPVSGLDAKDAKNRRVTFRFATSAPQQ</sequence>
<dbReference type="SMR" id="A0A0E2BGV8"/>
<proteinExistence type="predicted"/>
<protein>
    <submittedName>
        <fullName evidence="5">OmpA family protein</fullName>
    </submittedName>
</protein>
<dbReference type="GeneID" id="29740837"/>
<dbReference type="EMBL" id="AHON02000029">
    <property type="protein sequence ID" value="EKO34585.1"/>
    <property type="molecule type" value="Genomic_DNA"/>
</dbReference>
<dbReference type="Gene3D" id="3.30.1330.60">
    <property type="entry name" value="OmpA-like domain"/>
    <property type="match status" value="1"/>
</dbReference>
<keyword evidence="3" id="KW-0732">Signal</keyword>
<dbReference type="Pfam" id="PF00691">
    <property type="entry name" value="OmpA"/>
    <property type="match status" value="1"/>
</dbReference>
<evidence type="ECO:0000313" key="5">
    <source>
        <dbReference type="EMBL" id="EKO34585.1"/>
    </source>
</evidence>
<dbReference type="InterPro" id="IPR050330">
    <property type="entry name" value="Bact_OuterMem_StrucFunc"/>
</dbReference>
<dbReference type="InterPro" id="IPR006665">
    <property type="entry name" value="OmpA-like"/>
</dbReference>
<keyword evidence="1" id="KW-0472">Membrane</keyword>
<evidence type="ECO:0000256" key="1">
    <source>
        <dbReference type="PROSITE-ProRule" id="PRU00473"/>
    </source>
</evidence>
<dbReference type="InterPro" id="IPR036737">
    <property type="entry name" value="OmpA-like_sf"/>
</dbReference>
<reference evidence="5" key="1">
    <citation type="submission" date="2012-10" db="EMBL/GenBank/DDBJ databases">
        <authorList>
            <person name="Harkins D.M."/>
            <person name="Durkin A.S."/>
            <person name="Brinkac L.M."/>
            <person name="Haft D.H."/>
            <person name="Selengut J.D."/>
            <person name="Sanka R."/>
            <person name="DePew J."/>
            <person name="Purushe J."/>
            <person name="Matthias M.A."/>
            <person name="Vinetz J.M."/>
            <person name="Sutton G.G."/>
            <person name="Nierman W.C."/>
            <person name="Fouts D.E."/>
        </authorList>
    </citation>
    <scope>NUCLEOTIDE SEQUENCE [LARGE SCALE GENOMIC DNA]</scope>
    <source>
        <strain evidence="5">MOR084</strain>
    </source>
</reference>
<evidence type="ECO:0000256" key="2">
    <source>
        <dbReference type="SAM" id="MobiDB-lite"/>
    </source>
</evidence>
<keyword evidence="6" id="KW-1185">Reference proteome</keyword>
<dbReference type="GO" id="GO:0016020">
    <property type="term" value="C:membrane"/>
    <property type="evidence" value="ECO:0007669"/>
    <property type="project" value="UniProtKB-UniRule"/>
</dbReference>
<dbReference type="CDD" id="cd07185">
    <property type="entry name" value="OmpA_C-like"/>
    <property type="match status" value="1"/>
</dbReference>
<feature type="chain" id="PRO_5002392732" evidence="3">
    <location>
        <begin position="24"/>
        <end position="196"/>
    </location>
</feature>
<dbReference type="SUPFAM" id="SSF103088">
    <property type="entry name" value="OmpA-like"/>
    <property type="match status" value="1"/>
</dbReference>
<evidence type="ECO:0000256" key="3">
    <source>
        <dbReference type="SAM" id="SignalP"/>
    </source>
</evidence>
<name>A0A0E2BGV8_9LEPT</name>
<comment type="caution">
    <text evidence="5">The sequence shown here is derived from an EMBL/GenBank/DDBJ whole genome shotgun (WGS) entry which is preliminary data.</text>
</comment>
<evidence type="ECO:0000313" key="6">
    <source>
        <dbReference type="Proteomes" id="UP000006329"/>
    </source>
</evidence>
<feature type="domain" description="OmpA-like" evidence="4">
    <location>
        <begin position="66"/>
        <end position="193"/>
    </location>
</feature>
<dbReference type="RefSeq" id="WP_004458759.1">
    <property type="nucleotide sequence ID" value="NZ_AHON02000029.1"/>
</dbReference>
<accession>A0A0E2BGV8</accession>
<feature type="compositionally biased region" description="Low complexity" evidence="2">
    <location>
        <begin position="32"/>
        <end position="45"/>
    </location>
</feature>
<dbReference type="NCBIfam" id="NF047653">
    <property type="entry name" value="OMPLoa22Lepto"/>
    <property type="match status" value="1"/>
</dbReference>
<organism evidence="5 6">
    <name type="scientific">Leptospira santarosai str. MOR084</name>
    <dbReference type="NCBI Taxonomy" id="1049984"/>
    <lineage>
        <taxon>Bacteria</taxon>
        <taxon>Pseudomonadati</taxon>
        <taxon>Spirochaetota</taxon>
        <taxon>Spirochaetia</taxon>
        <taxon>Leptospirales</taxon>
        <taxon>Leptospiraceae</taxon>
        <taxon>Leptospira</taxon>
    </lineage>
</organism>
<dbReference type="AlphaFoldDB" id="A0A0E2BGV8"/>
<gene>
    <name evidence="5" type="ORF">LEP1GSC179_3355</name>
</gene>
<evidence type="ECO:0000259" key="4">
    <source>
        <dbReference type="PROSITE" id="PS51123"/>
    </source>
</evidence>
<dbReference type="PANTHER" id="PTHR30329:SF21">
    <property type="entry name" value="LIPOPROTEIN YIAD-RELATED"/>
    <property type="match status" value="1"/>
</dbReference>
<feature type="signal peptide" evidence="3">
    <location>
        <begin position="1"/>
        <end position="23"/>
    </location>
</feature>
<feature type="region of interest" description="Disordered" evidence="2">
    <location>
        <begin position="27"/>
        <end position="53"/>
    </location>
</feature>
<dbReference type="PANTHER" id="PTHR30329">
    <property type="entry name" value="STATOR ELEMENT OF FLAGELLAR MOTOR COMPLEX"/>
    <property type="match status" value="1"/>
</dbReference>